<dbReference type="AlphaFoldDB" id="A0A9W7BVE7"/>
<feature type="non-terminal residue" evidence="1">
    <location>
        <position position="72"/>
    </location>
</feature>
<evidence type="ECO:0000313" key="2">
    <source>
        <dbReference type="Proteomes" id="UP001162640"/>
    </source>
</evidence>
<accession>A0A9W7BVE7</accession>
<dbReference type="EMBL" id="BLQM01000840">
    <property type="protein sequence ID" value="GMH98201.1"/>
    <property type="molecule type" value="Genomic_DNA"/>
</dbReference>
<dbReference type="Proteomes" id="UP001162640">
    <property type="component" value="Unassembled WGS sequence"/>
</dbReference>
<organism evidence="1 2">
    <name type="scientific">Triparma laevis f. inornata</name>
    <dbReference type="NCBI Taxonomy" id="1714386"/>
    <lineage>
        <taxon>Eukaryota</taxon>
        <taxon>Sar</taxon>
        <taxon>Stramenopiles</taxon>
        <taxon>Ochrophyta</taxon>
        <taxon>Bolidophyceae</taxon>
        <taxon>Parmales</taxon>
        <taxon>Triparmaceae</taxon>
        <taxon>Triparma</taxon>
    </lineage>
</organism>
<gene>
    <name evidence="1" type="ORF">TL16_g13393</name>
</gene>
<name>A0A9W7BVE7_9STRA</name>
<reference evidence="2" key="1">
    <citation type="journal article" date="2023" name="Commun. Biol.">
        <title>Genome analysis of Parmales, the sister group of diatoms, reveals the evolutionary specialization of diatoms from phago-mixotrophs to photoautotrophs.</title>
        <authorList>
            <person name="Ban H."/>
            <person name="Sato S."/>
            <person name="Yoshikawa S."/>
            <person name="Yamada K."/>
            <person name="Nakamura Y."/>
            <person name="Ichinomiya M."/>
            <person name="Sato N."/>
            <person name="Blanc-Mathieu R."/>
            <person name="Endo H."/>
            <person name="Kuwata A."/>
            <person name="Ogata H."/>
        </authorList>
    </citation>
    <scope>NUCLEOTIDE SEQUENCE [LARGE SCALE GENOMIC DNA]</scope>
</reference>
<protein>
    <submittedName>
        <fullName evidence="1">Uncharacterized protein</fullName>
    </submittedName>
</protein>
<sequence length="72" mass="8285">MGKLRNFMRERSREFSVGKPVNVIARMNDIVIDENTADPKYYPATDNPLMEEAMKLLEVPSSLTQPHMNFAK</sequence>
<comment type="caution">
    <text evidence="1">The sequence shown here is derived from an EMBL/GenBank/DDBJ whole genome shotgun (WGS) entry which is preliminary data.</text>
</comment>
<evidence type="ECO:0000313" key="1">
    <source>
        <dbReference type="EMBL" id="GMH98201.1"/>
    </source>
</evidence>
<proteinExistence type="predicted"/>